<organism evidence="1">
    <name type="scientific">marine sediment metagenome</name>
    <dbReference type="NCBI Taxonomy" id="412755"/>
    <lineage>
        <taxon>unclassified sequences</taxon>
        <taxon>metagenomes</taxon>
        <taxon>ecological metagenomes</taxon>
    </lineage>
</organism>
<dbReference type="SUPFAM" id="SSF46785">
    <property type="entry name" value="Winged helix' DNA-binding domain"/>
    <property type="match status" value="1"/>
</dbReference>
<protein>
    <recommendedName>
        <fullName evidence="2">HTH arsR-type domain-containing protein</fullName>
    </recommendedName>
</protein>
<reference evidence="1" key="1">
    <citation type="journal article" date="2014" name="Front. Microbiol.">
        <title>High frequency of phylogenetically diverse reductive dehalogenase-homologous genes in deep subseafloor sedimentary metagenomes.</title>
        <authorList>
            <person name="Kawai M."/>
            <person name="Futagami T."/>
            <person name="Toyoda A."/>
            <person name="Takaki Y."/>
            <person name="Nishi S."/>
            <person name="Hori S."/>
            <person name="Arai W."/>
            <person name="Tsubouchi T."/>
            <person name="Morono Y."/>
            <person name="Uchiyama I."/>
            <person name="Ito T."/>
            <person name="Fujiyama A."/>
            <person name="Inagaki F."/>
            <person name="Takami H."/>
        </authorList>
    </citation>
    <scope>NUCLEOTIDE SEQUENCE</scope>
    <source>
        <strain evidence="1">Expedition CK06-06</strain>
    </source>
</reference>
<sequence length="51" mass="5853">CTLDDLVKILGLHISEINKYLDVLEADNKIKSVQQERGVFYQTTNTNSKKQ</sequence>
<evidence type="ECO:0000313" key="1">
    <source>
        <dbReference type="EMBL" id="GAG92779.1"/>
    </source>
</evidence>
<name>X1BAA1_9ZZZZ</name>
<evidence type="ECO:0008006" key="2">
    <source>
        <dbReference type="Google" id="ProtNLM"/>
    </source>
</evidence>
<proteinExistence type="predicted"/>
<accession>X1BAA1</accession>
<dbReference type="InterPro" id="IPR036390">
    <property type="entry name" value="WH_DNA-bd_sf"/>
</dbReference>
<comment type="caution">
    <text evidence="1">The sequence shown here is derived from an EMBL/GenBank/DDBJ whole genome shotgun (WGS) entry which is preliminary data.</text>
</comment>
<dbReference type="EMBL" id="BART01027416">
    <property type="protein sequence ID" value="GAG92779.1"/>
    <property type="molecule type" value="Genomic_DNA"/>
</dbReference>
<gene>
    <name evidence="1" type="ORF">S01H4_48611</name>
</gene>
<feature type="non-terminal residue" evidence="1">
    <location>
        <position position="1"/>
    </location>
</feature>
<dbReference type="AlphaFoldDB" id="X1BAA1"/>